<dbReference type="GO" id="GO:0005524">
    <property type="term" value="F:ATP binding"/>
    <property type="evidence" value="ECO:0007669"/>
    <property type="project" value="UniProtKB-KW"/>
</dbReference>
<organism evidence="2 3">
    <name type="scientific">Suilimivivens aceti</name>
    <dbReference type="NCBI Taxonomy" id="2981774"/>
    <lineage>
        <taxon>Bacteria</taxon>
        <taxon>Bacillati</taxon>
        <taxon>Bacillota</taxon>
        <taxon>Clostridia</taxon>
        <taxon>Lachnospirales</taxon>
        <taxon>Lachnospiraceae</taxon>
        <taxon>Suilimivivens</taxon>
    </lineage>
</organism>
<dbReference type="InterPro" id="IPR003594">
    <property type="entry name" value="HATPase_dom"/>
</dbReference>
<comment type="caution">
    <text evidence="2">The sequence shown here is derived from an EMBL/GenBank/DDBJ whole genome shotgun (WGS) entry which is preliminary data.</text>
</comment>
<keyword evidence="2" id="KW-0067">ATP-binding</keyword>
<feature type="domain" description="Histidine kinase/HSP90-like ATPase" evidence="1">
    <location>
        <begin position="7"/>
        <end position="133"/>
    </location>
</feature>
<keyword evidence="2" id="KW-0547">Nucleotide-binding</keyword>
<reference evidence="2 3" key="1">
    <citation type="journal article" date="2021" name="ISME Commun">
        <title>Automated analysis of genomic sequences facilitates high-throughput and comprehensive description of bacteria.</title>
        <authorList>
            <person name="Hitch T.C.A."/>
        </authorList>
    </citation>
    <scope>NUCLEOTIDE SEQUENCE [LARGE SCALE GENOMIC DNA]</scope>
    <source>
        <strain evidence="2 3">Sanger_18</strain>
    </source>
</reference>
<gene>
    <name evidence="2" type="ORF">OCV77_08625</name>
</gene>
<keyword evidence="3" id="KW-1185">Reference proteome</keyword>
<dbReference type="Gene3D" id="3.30.565.10">
    <property type="entry name" value="Histidine kinase-like ATPase, C-terminal domain"/>
    <property type="match status" value="1"/>
</dbReference>
<dbReference type="Pfam" id="PF13581">
    <property type="entry name" value="HATPase_c_2"/>
    <property type="match status" value="1"/>
</dbReference>
<dbReference type="EMBL" id="JAOQKJ010000006">
    <property type="protein sequence ID" value="MCU6744559.1"/>
    <property type="molecule type" value="Genomic_DNA"/>
</dbReference>
<evidence type="ECO:0000313" key="3">
    <source>
        <dbReference type="Proteomes" id="UP001652432"/>
    </source>
</evidence>
<name>A0ABT2T2U2_9FIRM</name>
<protein>
    <submittedName>
        <fullName evidence="2">ATP-binding protein</fullName>
    </submittedName>
</protein>
<sequence length="135" mass="15451">MKELTVEAIVEQIETVTEFVNAELEKLDCPMKARIQLDIAIDEIVSNIAYYAYGEKTGTVTVRIEALQEENGVQLMFLDSGFPYDPLKRQDPDISAEIEERKEGGLGIFLVRKTMDDMKYEYKDGQNCLTIRKSF</sequence>
<proteinExistence type="predicted"/>
<dbReference type="CDD" id="cd16936">
    <property type="entry name" value="HATPase_RsbW-like"/>
    <property type="match status" value="1"/>
</dbReference>
<dbReference type="RefSeq" id="WP_262574642.1">
    <property type="nucleotide sequence ID" value="NZ_JAOQKJ010000006.1"/>
</dbReference>
<evidence type="ECO:0000259" key="1">
    <source>
        <dbReference type="Pfam" id="PF13581"/>
    </source>
</evidence>
<dbReference type="InterPro" id="IPR036890">
    <property type="entry name" value="HATPase_C_sf"/>
</dbReference>
<evidence type="ECO:0000313" key="2">
    <source>
        <dbReference type="EMBL" id="MCU6744559.1"/>
    </source>
</evidence>
<dbReference type="SUPFAM" id="SSF55874">
    <property type="entry name" value="ATPase domain of HSP90 chaperone/DNA topoisomerase II/histidine kinase"/>
    <property type="match status" value="1"/>
</dbReference>
<accession>A0ABT2T2U2</accession>
<dbReference type="Proteomes" id="UP001652432">
    <property type="component" value="Unassembled WGS sequence"/>
</dbReference>